<comment type="caution">
    <text evidence="1">The sequence shown here is derived from an EMBL/GenBank/DDBJ whole genome shotgun (WGS) entry which is preliminary data.</text>
</comment>
<name>A0AAV4RPC9_CAEEX</name>
<gene>
    <name evidence="1" type="ORF">CEXT_638071</name>
</gene>
<dbReference type="AlphaFoldDB" id="A0AAV4RPC9"/>
<protein>
    <submittedName>
        <fullName evidence="1">Uncharacterized protein</fullName>
    </submittedName>
</protein>
<evidence type="ECO:0000313" key="1">
    <source>
        <dbReference type="EMBL" id="GIY22145.1"/>
    </source>
</evidence>
<organism evidence="1 2">
    <name type="scientific">Caerostris extrusa</name>
    <name type="common">Bark spider</name>
    <name type="synonym">Caerostris bankana</name>
    <dbReference type="NCBI Taxonomy" id="172846"/>
    <lineage>
        <taxon>Eukaryota</taxon>
        <taxon>Metazoa</taxon>
        <taxon>Ecdysozoa</taxon>
        <taxon>Arthropoda</taxon>
        <taxon>Chelicerata</taxon>
        <taxon>Arachnida</taxon>
        <taxon>Araneae</taxon>
        <taxon>Araneomorphae</taxon>
        <taxon>Entelegynae</taxon>
        <taxon>Araneoidea</taxon>
        <taxon>Araneidae</taxon>
        <taxon>Caerostris</taxon>
    </lineage>
</organism>
<reference evidence="1 2" key="1">
    <citation type="submission" date="2021-06" db="EMBL/GenBank/DDBJ databases">
        <title>Caerostris extrusa draft genome.</title>
        <authorList>
            <person name="Kono N."/>
            <person name="Arakawa K."/>
        </authorList>
    </citation>
    <scope>NUCLEOTIDE SEQUENCE [LARGE SCALE GENOMIC DNA]</scope>
</reference>
<dbReference type="EMBL" id="BPLR01008108">
    <property type="protein sequence ID" value="GIY22145.1"/>
    <property type="molecule type" value="Genomic_DNA"/>
</dbReference>
<sequence length="81" mass="8963">MSYSRHWNLSCWHSRIGPLTSLWCASGCNNPAPCTIMECNVHQFNGLNSHLSQLTGSKPKAKNTMDGSFGSLWLASCKSFQ</sequence>
<accession>A0AAV4RPC9</accession>
<dbReference type="Proteomes" id="UP001054945">
    <property type="component" value="Unassembled WGS sequence"/>
</dbReference>
<evidence type="ECO:0000313" key="2">
    <source>
        <dbReference type="Proteomes" id="UP001054945"/>
    </source>
</evidence>
<keyword evidence="2" id="KW-1185">Reference proteome</keyword>
<proteinExistence type="predicted"/>